<dbReference type="Proteomes" id="UP001598130">
    <property type="component" value="Unassembled WGS sequence"/>
</dbReference>
<reference evidence="1 2" key="1">
    <citation type="submission" date="2022-09" db="EMBL/GenBank/DDBJ databases">
        <title>New species of Phenylobacterium.</title>
        <authorList>
            <person name="Mieszkin S."/>
        </authorList>
    </citation>
    <scope>NUCLEOTIDE SEQUENCE [LARGE SCALE GENOMIC DNA]</scope>
    <source>
        <strain evidence="1 2">HK31-G</strain>
    </source>
</reference>
<dbReference type="RefSeq" id="WP_377366863.1">
    <property type="nucleotide sequence ID" value="NZ_JAOTJD010000001.1"/>
</dbReference>
<accession>A0ABW6CHM0</accession>
<dbReference type="EMBL" id="JAOTJD010000001">
    <property type="protein sequence ID" value="MFD3262577.1"/>
    <property type="molecule type" value="Genomic_DNA"/>
</dbReference>
<proteinExistence type="predicted"/>
<sequence>MPRSKTKSKRTRRGEMRKRAQFFDRHAEHIRLALIGGVAILVAILMAKVVLG</sequence>
<evidence type="ECO:0000313" key="2">
    <source>
        <dbReference type="Proteomes" id="UP001598130"/>
    </source>
</evidence>
<name>A0ABW6CHM0_9CAUL</name>
<evidence type="ECO:0000313" key="1">
    <source>
        <dbReference type="EMBL" id="MFD3262577.1"/>
    </source>
</evidence>
<protein>
    <submittedName>
        <fullName evidence="1">Uncharacterized protein</fullName>
    </submittedName>
</protein>
<comment type="caution">
    <text evidence="1">The sequence shown here is derived from an EMBL/GenBank/DDBJ whole genome shotgun (WGS) entry which is preliminary data.</text>
</comment>
<gene>
    <name evidence="1" type="ORF">OCL97_01210</name>
</gene>
<keyword evidence="2" id="KW-1185">Reference proteome</keyword>
<organism evidence="1 2">
    <name type="scientific">Phenylobacterium ferrooxidans</name>
    <dbReference type="NCBI Taxonomy" id="2982689"/>
    <lineage>
        <taxon>Bacteria</taxon>
        <taxon>Pseudomonadati</taxon>
        <taxon>Pseudomonadota</taxon>
        <taxon>Alphaproteobacteria</taxon>
        <taxon>Caulobacterales</taxon>
        <taxon>Caulobacteraceae</taxon>
        <taxon>Phenylobacterium</taxon>
    </lineage>
</organism>